<gene>
    <name evidence="4" type="ORF">CONCODRAFT_14731</name>
</gene>
<feature type="region of interest" description="Disordered" evidence="2">
    <location>
        <begin position="1"/>
        <end position="32"/>
    </location>
</feature>
<dbReference type="GO" id="GO:0006351">
    <property type="term" value="P:DNA-templated transcription"/>
    <property type="evidence" value="ECO:0007669"/>
    <property type="project" value="InterPro"/>
</dbReference>
<evidence type="ECO:0000313" key="4">
    <source>
        <dbReference type="EMBL" id="KXN74580.1"/>
    </source>
</evidence>
<feature type="compositionally biased region" description="Polar residues" evidence="2">
    <location>
        <begin position="1"/>
        <end position="16"/>
    </location>
</feature>
<keyword evidence="5" id="KW-1185">Reference proteome</keyword>
<dbReference type="AlphaFoldDB" id="A0A137PHX6"/>
<dbReference type="InterPro" id="IPR007219">
    <property type="entry name" value="XnlR_reg_dom"/>
</dbReference>
<dbReference type="GO" id="GO:0003677">
    <property type="term" value="F:DNA binding"/>
    <property type="evidence" value="ECO:0007669"/>
    <property type="project" value="InterPro"/>
</dbReference>
<evidence type="ECO:0000313" key="5">
    <source>
        <dbReference type="Proteomes" id="UP000070444"/>
    </source>
</evidence>
<protein>
    <recommendedName>
        <fullName evidence="3">Xylanolytic transcriptional activator regulatory domain-containing protein</fullName>
    </recommendedName>
</protein>
<evidence type="ECO:0000256" key="2">
    <source>
        <dbReference type="SAM" id="MobiDB-lite"/>
    </source>
</evidence>
<reference evidence="4 5" key="1">
    <citation type="journal article" date="2015" name="Genome Biol. Evol.">
        <title>Phylogenomic analyses indicate that early fungi evolved digesting cell walls of algal ancestors of land plants.</title>
        <authorList>
            <person name="Chang Y."/>
            <person name="Wang S."/>
            <person name="Sekimoto S."/>
            <person name="Aerts A.L."/>
            <person name="Choi C."/>
            <person name="Clum A."/>
            <person name="LaButti K.M."/>
            <person name="Lindquist E.A."/>
            <person name="Yee Ngan C."/>
            <person name="Ohm R.A."/>
            <person name="Salamov A.A."/>
            <person name="Grigoriev I.V."/>
            <person name="Spatafora J.W."/>
            <person name="Berbee M.L."/>
        </authorList>
    </citation>
    <scope>NUCLEOTIDE SEQUENCE [LARGE SCALE GENOMIC DNA]</scope>
    <source>
        <strain evidence="4 5">NRRL 28638</strain>
    </source>
</reference>
<dbReference type="Pfam" id="PF04082">
    <property type="entry name" value="Fungal_trans"/>
    <property type="match status" value="1"/>
</dbReference>
<proteinExistence type="predicted"/>
<name>A0A137PHX6_CONC2</name>
<feature type="domain" description="Xylanolytic transcriptional activator regulatory" evidence="3">
    <location>
        <begin position="213"/>
        <end position="365"/>
    </location>
</feature>
<organism evidence="4 5">
    <name type="scientific">Conidiobolus coronatus (strain ATCC 28846 / CBS 209.66 / NRRL 28638)</name>
    <name type="common">Delacroixia coronata</name>
    <dbReference type="NCBI Taxonomy" id="796925"/>
    <lineage>
        <taxon>Eukaryota</taxon>
        <taxon>Fungi</taxon>
        <taxon>Fungi incertae sedis</taxon>
        <taxon>Zoopagomycota</taxon>
        <taxon>Entomophthoromycotina</taxon>
        <taxon>Entomophthoromycetes</taxon>
        <taxon>Entomophthorales</taxon>
        <taxon>Ancylistaceae</taxon>
        <taxon>Conidiobolus</taxon>
    </lineage>
</organism>
<keyword evidence="1" id="KW-0539">Nucleus</keyword>
<evidence type="ECO:0000256" key="1">
    <source>
        <dbReference type="ARBA" id="ARBA00023242"/>
    </source>
</evidence>
<accession>A0A137PHX6</accession>
<feature type="compositionally biased region" description="Basic residues" evidence="2">
    <location>
        <begin position="21"/>
        <end position="32"/>
    </location>
</feature>
<dbReference type="EMBL" id="KQ964422">
    <property type="protein sequence ID" value="KXN74580.1"/>
    <property type="molecule type" value="Genomic_DNA"/>
</dbReference>
<dbReference type="GO" id="GO:0008270">
    <property type="term" value="F:zinc ion binding"/>
    <property type="evidence" value="ECO:0007669"/>
    <property type="project" value="InterPro"/>
</dbReference>
<evidence type="ECO:0000259" key="3">
    <source>
        <dbReference type="Pfam" id="PF04082"/>
    </source>
</evidence>
<dbReference type="Proteomes" id="UP000070444">
    <property type="component" value="Unassembled WGS sequence"/>
</dbReference>
<sequence length="598" mass="69864">MTSHAPSLKLSETPSRSCDRCRKKKLRSAKPRAVRPGQAHLDKYLKVLHMVSASNPALVSPKPQLSIPHPSQPAITAQNHIKSRPAELILASRSHPQSQALVRIKSQMESPLLTPGFNFTRFKYLGIDNLKFIQLYRSIGAHSPVKFSLALSGIKLSQLARIKFDTSDSKIKVTIDKSPARLIEAIVTNDKSFRGHDFIEYQRYRLSYQYSVDAFFEKFSMLFPVISRKEFMESADIMSPPFILRRLVVWLIGNTCLLDYDTNYNTNLNLVISVYAPKAIRYQCVETIQSYALISYAWSSFNEDYNHWFYIGHAHRIAVMLGYHLKPPGPIKMLDYIERECLWMFVLYLEHRSMVQMGKSVHTTEWVSTLYKFRHNIEFSEHPEGEELEILIKLCSYFQILFRLNVACYFLAPSIYYTLNPKLMTPSLKATMQSEFRIMFRNSRCQINNHTSKIPKTHPARQLHVLYSLLAFHLYASGLLFMSNAFYSPIKRFQIDELNQLINISHLLLNVWSYIDDSFMASERMYIYHLLAMFYFRLLYHDREERNSKINSLPIQSNLNQIHEGTIRITKRFPGLDEYLIFFYKYAEVYNIELNSMC</sequence>
<dbReference type="CDD" id="cd12148">
    <property type="entry name" value="fungal_TF_MHR"/>
    <property type="match status" value="1"/>
</dbReference>